<dbReference type="InterPro" id="IPR020625">
    <property type="entry name" value="Schiff_base-form_aldolases_AS"/>
</dbReference>
<keyword evidence="8" id="KW-1185">Reference proteome</keyword>
<dbReference type="CDD" id="cd00408">
    <property type="entry name" value="DHDPS-like"/>
    <property type="match status" value="1"/>
</dbReference>
<keyword evidence="3" id="KW-0704">Schiff base</keyword>
<dbReference type="PROSITE" id="PS00665">
    <property type="entry name" value="DHDPS_1"/>
    <property type="match status" value="1"/>
</dbReference>
<comment type="similarity">
    <text evidence="1 4">Belongs to the DapA family.</text>
</comment>
<dbReference type="Proteomes" id="UP000078486">
    <property type="component" value="Unassembled WGS sequence"/>
</dbReference>
<organism evidence="7 8">
    <name type="scientific">Termitidicoccus mucosus</name>
    <dbReference type="NCBI Taxonomy" id="1184151"/>
    <lineage>
        <taxon>Bacteria</taxon>
        <taxon>Pseudomonadati</taxon>
        <taxon>Verrucomicrobiota</taxon>
        <taxon>Opitutia</taxon>
        <taxon>Opitutales</taxon>
        <taxon>Opitutaceae</taxon>
        <taxon>Termitidicoccus</taxon>
    </lineage>
</organism>
<gene>
    <name evidence="7" type="ORF">AW736_15965</name>
</gene>
<reference evidence="7 8" key="1">
    <citation type="submission" date="2016-01" db="EMBL/GenBank/DDBJ databases">
        <title>High potential of lignocellulose degradation of a new Verrucomicrobia species.</title>
        <authorList>
            <person name="Wang Y."/>
            <person name="Shi Y."/>
            <person name="Qiu Z."/>
            <person name="Liu S."/>
            <person name="Yang H."/>
        </authorList>
    </citation>
    <scope>NUCLEOTIDE SEQUENCE [LARGE SCALE GENOMIC DNA]</scope>
    <source>
        <strain evidence="7 8">TSB47</strain>
    </source>
</reference>
<dbReference type="PANTHER" id="PTHR12128:SF66">
    <property type="entry name" value="4-HYDROXY-2-OXOGLUTARATE ALDOLASE, MITOCHONDRIAL"/>
    <property type="match status" value="1"/>
</dbReference>
<dbReference type="InterPro" id="IPR013785">
    <property type="entry name" value="Aldolase_TIM"/>
</dbReference>
<dbReference type="STRING" id="1184151.AW736_15965"/>
<evidence type="ECO:0000313" key="7">
    <source>
        <dbReference type="EMBL" id="OAM88721.1"/>
    </source>
</evidence>
<name>A0A178IGJ2_9BACT</name>
<evidence type="ECO:0000256" key="5">
    <source>
        <dbReference type="PIRSR" id="PIRSR001365-1"/>
    </source>
</evidence>
<dbReference type="GO" id="GO:0044281">
    <property type="term" value="P:small molecule metabolic process"/>
    <property type="evidence" value="ECO:0007669"/>
    <property type="project" value="UniProtKB-ARBA"/>
</dbReference>
<dbReference type="GO" id="GO:0008840">
    <property type="term" value="F:4-hydroxy-tetrahydrodipicolinate synthase activity"/>
    <property type="evidence" value="ECO:0007669"/>
    <property type="project" value="TreeGrafter"/>
</dbReference>
<evidence type="ECO:0008006" key="9">
    <source>
        <dbReference type="Google" id="ProtNLM"/>
    </source>
</evidence>
<keyword evidence="2 4" id="KW-0456">Lyase</keyword>
<dbReference type="SUPFAM" id="SSF51569">
    <property type="entry name" value="Aldolase"/>
    <property type="match status" value="1"/>
</dbReference>
<evidence type="ECO:0000256" key="6">
    <source>
        <dbReference type="PIRSR" id="PIRSR001365-2"/>
    </source>
</evidence>
<evidence type="ECO:0000256" key="2">
    <source>
        <dbReference type="ARBA" id="ARBA00023239"/>
    </source>
</evidence>
<sequence length="299" mass="31952">MWLPADAEGNLLKRELAANIAWLKAKGVYGILALGSTGEFPHMTVAQRQDALATVAELAAPLPVLANISDIRPRVVAELGRTARQLGLPAVTIMTPGFYPNTQDDVLEHFLHAADSSQLPVFLYNFPSLTGTRINIGTVAAFADRANMAGIKQSGGEFEYHKELIALGREKNFVVFSGADTRLPEVFGLGAVGCIGGLANIAPELMLHLYKVCREGAPGDIHPAFERLKQVGDTVDRLTFPLNVAAGMAARGVPTGEPKARVSPSSQKIYDGIVRDLGVAFEQWGLPRFDAVPAATAAR</sequence>
<feature type="active site" description="Proton donor/acceptor" evidence="5">
    <location>
        <position position="124"/>
    </location>
</feature>
<feature type="binding site" evidence="6">
    <location>
        <position position="195"/>
    </location>
    <ligand>
        <name>pyruvate</name>
        <dbReference type="ChEBI" id="CHEBI:15361"/>
    </ligand>
</feature>
<evidence type="ECO:0000313" key="8">
    <source>
        <dbReference type="Proteomes" id="UP000078486"/>
    </source>
</evidence>
<dbReference type="PIRSF" id="PIRSF001365">
    <property type="entry name" value="DHDPS"/>
    <property type="match status" value="1"/>
</dbReference>
<protein>
    <recommendedName>
        <fullName evidence="9">Dihydrodipicolinate synthase family protein</fullName>
    </recommendedName>
</protein>
<dbReference type="PROSITE" id="PS00666">
    <property type="entry name" value="DHDPS_2"/>
    <property type="match status" value="1"/>
</dbReference>
<proteinExistence type="inferred from homology"/>
<comment type="caution">
    <text evidence="7">The sequence shown here is derived from an EMBL/GenBank/DDBJ whole genome shotgun (WGS) entry which is preliminary data.</text>
</comment>
<evidence type="ECO:0000256" key="4">
    <source>
        <dbReference type="PIRNR" id="PIRNR001365"/>
    </source>
</evidence>
<dbReference type="AlphaFoldDB" id="A0A178IGJ2"/>
<feature type="active site" description="Schiff-base intermediate with substrate" evidence="5">
    <location>
        <position position="152"/>
    </location>
</feature>
<dbReference type="EMBL" id="LRRQ01000125">
    <property type="protein sequence ID" value="OAM88721.1"/>
    <property type="molecule type" value="Genomic_DNA"/>
</dbReference>
<dbReference type="SMART" id="SM01130">
    <property type="entry name" value="DHDPS"/>
    <property type="match status" value="1"/>
</dbReference>
<dbReference type="InterPro" id="IPR020624">
    <property type="entry name" value="Schiff_base-form_aldolases_CS"/>
</dbReference>
<dbReference type="PRINTS" id="PR00146">
    <property type="entry name" value="DHPICSNTHASE"/>
</dbReference>
<dbReference type="InterPro" id="IPR002220">
    <property type="entry name" value="DapA-like"/>
</dbReference>
<dbReference type="PANTHER" id="PTHR12128">
    <property type="entry name" value="DIHYDRODIPICOLINATE SYNTHASE"/>
    <property type="match status" value="1"/>
</dbReference>
<dbReference type="Gene3D" id="3.20.20.70">
    <property type="entry name" value="Aldolase class I"/>
    <property type="match status" value="1"/>
</dbReference>
<accession>A0A178IGJ2</accession>
<dbReference type="Pfam" id="PF00701">
    <property type="entry name" value="DHDPS"/>
    <property type="match status" value="1"/>
</dbReference>
<feature type="binding site" evidence="6">
    <location>
        <position position="37"/>
    </location>
    <ligand>
        <name>pyruvate</name>
        <dbReference type="ChEBI" id="CHEBI:15361"/>
    </ligand>
</feature>
<evidence type="ECO:0000256" key="3">
    <source>
        <dbReference type="ARBA" id="ARBA00023270"/>
    </source>
</evidence>
<evidence type="ECO:0000256" key="1">
    <source>
        <dbReference type="ARBA" id="ARBA00007592"/>
    </source>
</evidence>